<reference evidence="3 4" key="1">
    <citation type="submission" date="2015-09" db="EMBL/GenBank/DDBJ databases">
        <authorList>
            <person name="Jackson K.R."/>
            <person name="Lunt B.L."/>
            <person name="Fisher J.N.B."/>
            <person name="Gardner A.V."/>
            <person name="Bailey M.E."/>
            <person name="Deus L.M."/>
            <person name="Earl A.S."/>
            <person name="Gibby P.D."/>
            <person name="Hartmann K.A."/>
            <person name="Liu J.E."/>
            <person name="Manci A.M."/>
            <person name="Nielsen D.A."/>
            <person name="Solomon M.B."/>
            <person name="Breakwell D.P."/>
            <person name="Burnett S.H."/>
            <person name="Grose J.H."/>
        </authorList>
    </citation>
    <scope>NUCLEOTIDE SEQUENCE [LARGE SCALE GENOMIC DNA]</scope>
    <source>
        <strain evidence="3 4">16</strain>
    </source>
</reference>
<protein>
    <recommendedName>
        <fullName evidence="2">Calcineurin-like phosphoesterase domain-containing protein</fullName>
    </recommendedName>
</protein>
<dbReference type="EMBL" id="LJYW01000001">
    <property type="protein sequence ID" value="KPL55355.1"/>
    <property type="molecule type" value="Genomic_DNA"/>
</dbReference>
<dbReference type="GO" id="GO:0016791">
    <property type="term" value="F:phosphatase activity"/>
    <property type="evidence" value="ECO:0007669"/>
    <property type="project" value="TreeGrafter"/>
</dbReference>
<dbReference type="AlphaFoldDB" id="A0A0P6W9V2"/>
<dbReference type="PIRSF" id="PIRSF000883">
    <property type="entry name" value="Pesterase_MJ0912"/>
    <property type="match status" value="1"/>
</dbReference>
<evidence type="ECO:0000256" key="1">
    <source>
        <dbReference type="ARBA" id="ARBA00008950"/>
    </source>
</evidence>
<dbReference type="RefSeq" id="WP_054361521.1">
    <property type="nucleotide sequence ID" value="NZ_LJYW01000001.1"/>
</dbReference>
<dbReference type="InterPro" id="IPR024654">
    <property type="entry name" value="Calcineurin-like_PHP_lpxH"/>
</dbReference>
<dbReference type="InterPro" id="IPR011152">
    <property type="entry name" value="Pesterase_MJ0912"/>
</dbReference>
<gene>
    <name evidence="3" type="ORF">ABB55_26545</name>
</gene>
<accession>A0A0P6W9V2</accession>
<dbReference type="InterPro" id="IPR050126">
    <property type="entry name" value="Ap4A_hydrolase"/>
</dbReference>
<dbReference type="Proteomes" id="UP000048984">
    <property type="component" value="Unassembled WGS sequence"/>
</dbReference>
<comment type="similarity">
    <text evidence="1">Belongs to the metallophosphoesterase superfamily. YfcE family.</text>
</comment>
<dbReference type="STRING" id="665126.ABB55_26545"/>
<dbReference type="PANTHER" id="PTHR42850:SF2">
    <property type="entry name" value="BLL5683 PROTEIN"/>
    <property type="match status" value="1"/>
</dbReference>
<feature type="domain" description="Calcineurin-like phosphoesterase" evidence="2">
    <location>
        <begin position="1"/>
        <end position="182"/>
    </location>
</feature>
<dbReference type="Gene3D" id="3.60.21.10">
    <property type="match status" value="1"/>
</dbReference>
<evidence type="ECO:0000259" key="2">
    <source>
        <dbReference type="Pfam" id="PF12850"/>
    </source>
</evidence>
<evidence type="ECO:0000313" key="4">
    <source>
        <dbReference type="Proteomes" id="UP000048984"/>
    </source>
</evidence>
<dbReference type="GO" id="GO:0005737">
    <property type="term" value="C:cytoplasm"/>
    <property type="evidence" value="ECO:0007669"/>
    <property type="project" value="TreeGrafter"/>
</dbReference>
<name>A0A0P6W9V2_9HYPH</name>
<reference evidence="3 4" key="2">
    <citation type="submission" date="2015-10" db="EMBL/GenBank/DDBJ databases">
        <title>Draft Genome Sequence of Prosthecomicrobium hirschii ATCC 27832.</title>
        <authorList>
            <person name="Daniel J."/>
            <person name="Givan S.A."/>
            <person name="Brun Y.V."/>
            <person name="Brown P.J."/>
        </authorList>
    </citation>
    <scope>NUCLEOTIDE SEQUENCE [LARGE SCALE GENOMIC DNA]</scope>
    <source>
        <strain evidence="3 4">16</strain>
    </source>
</reference>
<dbReference type="OrthoDB" id="9813918at2"/>
<dbReference type="PANTHER" id="PTHR42850">
    <property type="entry name" value="METALLOPHOSPHOESTERASE"/>
    <property type="match status" value="1"/>
</dbReference>
<proteinExistence type="inferred from homology"/>
<keyword evidence="4" id="KW-1185">Reference proteome</keyword>
<comment type="caution">
    <text evidence="3">The sequence shown here is derived from an EMBL/GenBank/DDBJ whole genome shotgun (WGS) entry which is preliminary data.</text>
</comment>
<sequence>MRLALIADIHGNALALEAVIADLADTAPDLVVNLGDCLSGPLLPAETADQLIDLGWVTVRGNHDRHLLEQAADAMGPSDRFAHDRIDDGHRDWLGTLPASLRVEGEILLCHGTPTSDDSYLVETVTALGPIGAGGDEIDRRLGGIMATLIACGHSHRPGIYRLPTGRTVVNPGSVGLPAYRDETPVPHVMAVGSPHARYAIIERGREGEWCATFRVLEYDWDQAAALARRAGRPDWAEALATGWIAG</sequence>
<evidence type="ECO:0000313" key="3">
    <source>
        <dbReference type="EMBL" id="KPL55355.1"/>
    </source>
</evidence>
<dbReference type="Pfam" id="PF12850">
    <property type="entry name" value="Metallophos_2"/>
    <property type="match status" value="1"/>
</dbReference>
<organism evidence="3 4">
    <name type="scientific">Prosthecodimorpha hirschii</name>
    <dbReference type="NCBI Taxonomy" id="665126"/>
    <lineage>
        <taxon>Bacteria</taxon>
        <taxon>Pseudomonadati</taxon>
        <taxon>Pseudomonadota</taxon>
        <taxon>Alphaproteobacteria</taxon>
        <taxon>Hyphomicrobiales</taxon>
        <taxon>Ancalomicrobiaceae</taxon>
        <taxon>Prosthecodimorpha</taxon>
    </lineage>
</organism>
<dbReference type="SUPFAM" id="SSF56300">
    <property type="entry name" value="Metallo-dependent phosphatases"/>
    <property type="match status" value="1"/>
</dbReference>
<dbReference type="InterPro" id="IPR029052">
    <property type="entry name" value="Metallo-depent_PP-like"/>
</dbReference>